<sequence>MESTRRRNADKPHCSNTIIDDPLGVEGWMSPNINPIFNGLTVKLALEPMEARFLIISLCSVDKGGAFSNKSSDDGLLRCSPTFWFPPARPISRALSLLKFGAQIKQTAKYGREPDANRLLYNLIFLFQYSLRHLTKARANHSLLLELLESAISLMGMALVPPASSALMRIIV</sequence>
<dbReference type="EMBL" id="AGNL01015046">
    <property type="protein sequence ID" value="EJK66349.1"/>
    <property type="molecule type" value="Genomic_DNA"/>
</dbReference>
<evidence type="ECO:0000313" key="2">
    <source>
        <dbReference type="Proteomes" id="UP000266841"/>
    </source>
</evidence>
<dbReference type="Proteomes" id="UP000266841">
    <property type="component" value="Unassembled WGS sequence"/>
</dbReference>
<protein>
    <submittedName>
        <fullName evidence="1">Uncharacterized protein</fullName>
    </submittedName>
</protein>
<keyword evidence="2" id="KW-1185">Reference proteome</keyword>
<evidence type="ECO:0000313" key="1">
    <source>
        <dbReference type="EMBL" id="EJK66349.1"/>
    </source>
</evidence>
<gene>
    <name evidence="1" type="ORF">THAOC_12739</name>
</gene>
<reference evidence="1 2" key="1">
    <citation type="journal article" date="2012" name="Genome Biol.">
        <title>Genome and low-iron response of an oceanic diatom adapted to chronic iron limitation.</title>
        <authorList>
            <person name="Lommer M."/>
            <person name="Specht M."/>
            <person name="Roy A.S."/>
            <person name="Kraemer L."/>
            <person name="Andreson R."/>
            <person name="Gutowska M.A."/>
            <person name="Wolf J."/>
            <person name="Bergner S.V."/>
            <person name="Schilhabel M.B."/>
            <person name="Klostermeier U.C."/>
            <person name="Beiko R.G."/>
            <person name="Rosenstiel P."/>
            <person name="Hippler M."/>
            <person name="Laroche J."/>
        </authorList>
    </citation>
    <scope>NUCLEOTIDE SEQUENCE [LARGE SCALE GENOMIC DNA]</scope>
    <source>
        <strain evidence="1 2">CCMP1005</strain>
    </source>
</reference>
<comment type="caution">
    <text evidence="1">The sequence shown here is derived from an EMBL/GenBank/DDBJ whole genome shotgun (WGS) entry which is preliminary data.</text>
</comment>
<dbReference type="AlphaFoldDB" id="K0SMX6"/>
<proteinExistence type="predicted"/>
<organism evidence="1 2">
    <name type="scientific">Thalassiosira oceanica</name>
    <name type="common">Marine diatom</name>
    <dbReference type="NCBI Taxonomy" id="159749"/>
    <lineage>
        <taxon>Eukaryota</taxon>
        <taxon>Sar</taxon>
        <taxon>Stramenopiles</taxon>
        <taxon>Ochrophyta</taxon>
        <taxon>Bacillariophyta</taxon>
        <taxon>Coscinodiscophyceae</taxon>
        <taxon>Thalassiosirophycidae</taxon>
        <taxon>Thalassiosirales</taxon>
        <taxon>Thalassiosiraceae</taxon>
        <taxon>Thalassiosira</taxon>
    </lineage>
</organism>
<accession>K0SMX6</accession>
<name>K0SMX6_THAOC</name>